<accession>A0ABD1I577</accession>
<organism evidence="1 2">
    <name type="scientific">Salvia divinorum</name>
    <name type="common">Maria pastora</name>
    <name type="synonym">Diviner's sage</name>
    <dbReference type="NCBI Taxonomy" id="28513"/>
    <lineage>
        <taxon>Eukaryota</taxon>
        <taxon>Viridiplantae</taxon>
        <taxon>Streptophyta</taxon>
        <taxon>Embryophyta</taxon>
        <taxon>Tracheophyta</taxon>
        <taxon>Spermatophyta</taxon>
        <taxon>Magnoliopsida</taxon>
        <taxon>eudicotyledons</taxon>
        <taxon>Gunneridae</taxon>
        <taxon>Pentapetalae</taxon>
        <taxon>asterids</taxon>
        <taxon>lamiids</taxon>
        <taxon>Lamiales</taxon>
        <taxon>Lamiaceae</taxon>
        <taxon>Nepetoideae</taxon>
        <taxon>Mentheae</taxon>
        <taxon>Salviinae</taxon>
        <taxon>Salvia</taxon>
        <taxon>Salvia subgen. Calosphace</taxon>
    </lineage>
</organism>
<gene>
    <name evidence="1" type="ORF">AAHA92_06294</name>
</gene>
<protein>
    <submittedName>
        <fullName evidence="1">Uncharacterized protein</fullName>
    </submittedName>
</protein>
<name>A0ABD1I577_SALDI</name>
<dbReference type="AlphaFoldDB" id="A0ABD1I577"/>
<sequence>MRRRIEFSGFSPFIADDSVSLSFVFSFPIIRRKDVVVWDQKPLKRNSICQNFETMKERFAKLLLGKTCLEEVTEFALR</sequence>
<dbReference type="EMBL" id="JBEAFC010000003">
    <property type="protein sequence ID" value="KAL1563875.1"/>
    <property type="molecule type" value="Genomic_DNA"/>
</dbReference>
<keyword evidence="2" id="KW-1185">Reference proteome</keyword>
<dbReference type="Proteomes" id="UP001567538">
    <property type="component" value="Unassembled WGS sequence"/>
</dbReference>
<evidence type="ECO:0000313" key="1">
    <source>
        <dbReference type="EMBL" id="KAL1563875.1"/>
    </source>
</evidence>
<evidence type="ECO:0000313" key="2">
    <source>
        <dbReference type="Proteomes" id="UP001567538"/>
    </source>
</evidence>
<comment type="caution">
    <text evidence="1">The sequence shown here is derived from an EMBL/GenBank/DDBJ whole genome shotgun (WGS) entry which is preliminary data.</text>
</comment>
<proteinExistence type="predicted"/>
<reference evidence="1 2" key="1">
    <citation type="submission" date="2024-06" db="EMBL/GenBank/DDBJ databases">
        <title>A chromosome level genome sequence of Diviner's sage (Salvia divinorum).</title>
        <authorList>
            <person name="Ford S.A."/>
            <person name="Ro D.-K."/>
            <person name="Ness R.W."/>
            <person name="Phillips M.A."/>
        </authorList>
    </citation>
    <scope>NUCLEOTIDE SEQUENCE [LARGE SCALE GENOMIC DNA]</scope>
    <source>
        <strain evidence="1">SAF-2024a</strain>
        <tissue evidence="1">Leaf</tissue>
    </source>
</reference>